<reference evidence="2" key="1">
    <citation type="submission" date="2022-08" db="UniProtKB">
        <authorList>
            <consortium name="EnsemblMetazoa"/>
        </authorList>
    </citation>
    <scope>IDENTIFICATION</scope>
    <source>
        <strain evidence="2">Israel</strain>
    </source>
</reference>
<evidence type="ECO:0000313" key="2">
    <source>
        <dbReference type="EnsemblMetazoa" id="PPAI001187-PA"/>
    </source>
</evidence>
<dbReference type="InterPro" id="IPR037830">
    <property type="entry name" value="ZZZ3"/>
</dbReference>
<organism evidence="2 3">
    <name type="scientific">Phlebotomus papatasi</name>
    <name type="common">Sandfly</name>
    <dbReference type="NCBI Taxonomy" id="29031"/>
    <lineage>
        <taxon>Eukaryota</taxon>
        <taxon>Metazoa</taxon>
        <taxon>Ecdysozoa</taxon>
        <taxon>Arthropoda</taxon>
        <taxon>Hexapoda</taxon>
        <taxon>Insecta</taxon>
        <taxon>Pterygota</taxon>
        <taxon>Neoptera</taxon>
        <taxon>Endopterygota</taxon>
        <taxon>Diptera</taxon>
        <taxon>Nematocera</taxon>
        <taxon>Psychodoidea</taxon>
        <taxon>Psychodidae</taxon>
        <taxon>Phlebotomus</taxon>
        <taxon>Phlebotomus</taxon>
    </lineage>
</organism>
<sequence length="132" mass="15011">MESIEESEGFYFESDQIALKNNQDYQALMKTIAILQVQRTQALKNIDKIANIQAEVLENPNEFIDKLARGEDLGFPPRIEIPAIPQIDFTKYGVQPSINNSSEIRRNSENVENEDDSGLNALKSNSTRHWTV</sequence>
<name>A0A1B0D1G4_PHLPP</name>
<dbReference type="PANTHER" id="PTHR22705">
    <property type="entry name" value="ZINC FINGER, ZZ DOMAIN CONTAINING 3"/>
    <property type="match status" value="1"/>
</dbReference>
<dbReference type="EnsemblMetazoa" id="PPAI001187-RA">
    <property type="protein sequence ID" value="PPAI001187-PA"/>
    <property type="gene ID" value="PPAI001187"/>
</dbReference>
<evidence type="ECO:0000256" key="1">
    <source>
        <dbReference type="SAM" id="MobiDB-lite"/>
    </source>
</evidence>
<evidence type="ECO:0000313" key="3">
    <source>
        <dbReference type="Proteomes" id="UP000092462"/>
    </source>
</evidence>
<dbReference type="VEuPathDB" id="VectorBase:PPAI001187"/>
<keyword evidence="3" id="KW-1185">Reference proteome</keyword>
<proteinExistence type="predicted"/>
<dbReference type="Proteomes" id="UP000092462">
    <property type="component" value="Unassembled WGS sequence"/>
</dbReference>
<feature type="compositionally biased region" description="Polar residues" evidence="1">
    <location>
        <begin position="122"/>
        <end position="132"/>
    </location>
</feature>
<dbReference type="AlphaFoldDB" id="A0A1B0D1G4"/>
<accession>A0A1B0D1G4</accession>
<dbReference type="PANTHER" id="PTHR22705:SF0">
    <property type="entry name" value="ZZ-TYPE ZINC FINGER-CONTAINING PROTEIN 3"/>
    <property type="match status" value="1"/>
</dbReference>
<protein>
    <submittedName>
        <fullName evidence="2">Uncharacterized protein</fullName>
    </submittedName>
</protein>
<feature type="region of interest" description="Disordered" evidence="1">
    <location>
        <begin position="98"/>
        <end position="132"/>
    </location>
</feature>
<dbReference type="VEuPathDB" id="VectorBase:PPAPM1_008128"/>
<dbReference type="EMBL" id="AJVK01021971">
    <property type="status" value="NOT_ANNOTATED_CDS"/>
    <property type="molecule type" value="Genomic_DNA"/>
</dbReference>